<keyword evidence="5" id="KW-0812">Transmembrane</keyword>
<dbReference type="InterPro" id="IPR013373">
    <property type="entry name" value="Flagellin/pilin_N_arc"/>
</dbReference>
<protein>
    <recommendedName>
        <fullName evidence="4">Flagellin</fullName>
    </recommendedName>
</protein>
<evidence type="ECO:0000256" key="1">
    <source>
        <dbReference type="ARBA" id="ARBA00004618"/>
    </source>
</evidence>
<comment type="subcellular location">
    <subcellularLocation>
        <location evidence="1 4">Archaeal flagellum</location>
    </subcellularLocation>
</comment>
<comment type="function">
    <text evidence="4">Flagellin is the subunit protein which polymerizes to form the filaments of archaeal flagella.</text>
</comment>
<dbReference type="AlphaFoldDB" id="A0ABD5RVQ9"/>
<comment type="similarity">
    <text evidence="2 4">Belongs to the archaeal flagellin family.</text>
</comment>
<dbReference type="EMBL" id="JBHSWU010000010">
    <property type="protein sequence ID" value="MFC6723287.1"/>
    <property type="molecule type" value="Genomic_DNA"/>
</dbReference>
<comment type="caution">
    <text evidence="6">The sequence shown here is derived from an EMBL/GenBank/DDBJ whole genome shotgun (WGS) entry which is preliminary data.</text>
</comment>
<organism evidence="6 7">
    <name type="scientific">Halobium palmae</name>
    <dbReference type="NCBI Taxonomy" id="1776492"/>
    <lineage>
        <taxon>Archaea</taxon>
        <taxon>Methanobacteriati</taxon>
        <taxon>Methanobacteriota</taxon>
        <taxon>Stenosarchaea group</taxon>
        <taxon>Halobacteria</taxon>
        <taxon>Halobacteriales</taxon>
        <taxon>Haloferacaceae</taxon>
        <taxon>Halobium</taxon>
    </lineage>
</organism>
<feature type="transmembrane region" description="Helical" evidence="5">
    <location>
        <begin position="20"/>
        <end position="43"/>
    </location>
</feature>
<accession>A0ABD5RVQ9</accession>
<dbReference type="Pfam" id="PF01917">
    <property type="entry name" value="Flagellin_arch-type"/>
    <property type="match status" value="1"/>
</dbReference>
<keyword evidence="7" id="KW-1185">Reference proteome</keyword>
<name>A0ABD5RVQ9_9EURY</name>
<evidence type="ECO:0000256" key="5">
    <source>
        <dbReference type="SAM" id="Phobius"/>
    </source>
</evidence>
<reference evidence="6 7" key="1">
    <citation type="journal article" date="2019" name="Int. J. Syst. Evol. Microbiol.">
        <title>The Global Catalogue of Microorganisms (GCM) 10K type strain sequencing project: providing services to taxonomists for standard genome sequencing and annotation.</title>
        <authorList>
            <consortium name="The Broad Institute Genomics Platform"/>
            <consortium name="The Broad Institute Genome Sequencing Center for Infectious Disease"/>
            <person name="Wu L."/>
            <person name="Ma J."/>
        </authorList>
    </citation>
    <scope>NUCLEOTIDE SEQUENCE [LARGE SCALE GENOMIC DNA]</scope>
    <source>
        <strain evidence="6 7">NBRC 111368</strain>
    </source>
</reference>
<keyword evidence="3 4" id="KW-0974">Archaeal flagellum</keyword>
<dbReference type="NCBIfam" id="TIGR02537">
    <property type="entry name" value="arch_flag_Nterm"/>
    <property type="match status" value="1"/>
</dbReference>
<keyword evidence="5" id="KW-1133">Transmembrane helix</keyword>
<dbReference type="GO" id="GO:0097589">
    <property type="term" value="C:archaeal-type flagellum"/>
    <property type="evidence" value="ECO:0007669"/>
    <property type="project" value="UniProtKB-SubCell"/>
</dbReference>
<dbReference type="InterPro" id="IPR002774">
    <property type="entry name" value="Flagellin_arc-type"/>
</dbReference>
<evidence type="ECO:0000313" key="7">
    <source>
        <dbReference type="Proteomes" id="UP001596328"/>
    </source>
</evidence>
<evidence type="ECO:0000256" key="4">
    <source>
        <dbReference type="RuleBase" id="RU361282"/>
    </source>
</evidence>
<evidence type="ECO:0000256" key="3">
    <source>
        <dbReference type="ARBA" id="ARBA00022440"/>
    </source>
</evidence>
<dbReference type="PANTHER" id="PTHR35903:SF1">
    <property type="entry name" value="FLAGELLIN B1"/>
    <property type="match status" value="1"/>
</dbReference>
<keyword evidence="5" id="KW-0472">Membrane</keyword>
<dbReference type="PANTHER" id="PTHR35903">
    <property type="entry name" value="FLAGELLIN B1"/>
    <property type="match status" value="1"/>
</dbReference>
<dbReference type="Proteomes" id="UP001596328">
    <property type="component" value="Unassembled WGS sequence"/>
</dbReference>
<sequence length="201" mass="21196">MNWNPLSSLFSDGDRDRGQVGIGTLIVFIAMVLVAAIAAGVLINTAGFLQQSAEQTGQESTNAVTQKLEATTVTGNVENNKLSEIKMVVKKSAGADTINLKDASIQYISEDADETLEAGEFKVYTTDDDTVQTASDPTSAFFLSGAEDRLIIKINTGTGETVEDQLSGGETATLKITTASGATTHIEIQVPEPATDGYTEL</sequence>
<evidence type="ECO:0000256" key="2">
    <source>
        <dbReference type="ARBA" id="ARBA00010256"/>
    </source>
</evidence>
<gene>
    <name evidence="6" type="ORF">ACFQE1_02530</name>
</gene>
<evidence type="ECO:0000313" key="6">
    <source>
        <dbReference type="EMBL" id="MFC6723287.1"/>
    </source>
</evidence>
<proteinExistence type="inferred from homology"/>